<sequence length="64" mass="6948">MSTTRTIILLGGITVVLPLFLFMVAVAHNPSVSGNVISYIFGAIIFAIFLIGAIFEIKRLVDRP</sequence>
<name>A0A1B2EBW7_9HYPH</name>
<keyword evidence="1" id="KW-0472">Membrane</keyword>
<dbReference type="EMBL" id="CP016616">
    <property type="protein sequence ID" value="ANY77470.1"/>
    <property type="molecule type" value="Genomic_DNA"/>
</dbReference>
<reference evidence="2" key="1">
    <citation type="submission" date="2016-07" db="EMBL/GenBank/DDBJ databases">
        <title>Microvirga ossetica sp. nov. a new species of rhizobia isolated from root nodules of the legume species Vicia alpestris Steven originated from North Ossetia region in the Caucasus.</title>
        <authorList>
            <person name="Safronova V.I."/>
            <person name="Kuznetsova I.G."/>
            <person name="Sazanova A.L."/>
            <person name="Belimov A."/>
            <person name="Andronov E."/>
            <person name="Osledkin Y.S."/>
            <person name="Onishchuk O.P."/>
            <person name="Kurchak O.N."/>
            <person name="Shaposhnikov A.I."/>
            <person name="Willems A."/>
            <person name="Tikhonovich I.A."/>
        </authorList>
    </citation>
    <scope>NUCLEOTIDE SEQUENCE [LARGE SCALE GENOMIC DNA]</scope>
    <source>
        <strain evidence="2">V5/3M</strain>
    </source>
</reference>
<dbReference type="KEGG" id="moc:BB934_03900"/>
<protein>
    <submittedName>
        <fullName evidence="2">Uncharacterized protein</fullName>
    </submittedName>
</protein>
<dbReference type="RefSeq" id="WP_099508458.1">
    <property type="nucleotide sequence ID" value="NZ_CP016616.1"/>
</dbReference>
<gene>
    <name evidence="2" type="ORF">BB934_03900</name>
</gene>
<keyword evidence="1" id="KW-1133">Transmembrane helix</keyword>
<keyword evidence="1" id="KW-0812">Transmembrane</keyword>
<feature type="transmembrane region" description="Helical" evidence="1">
    <location>
        <begin position="36"/>
        <end position="55"/>
    </location>
</feature>
<accession>A0A1B2EBW7</accession>
<evidence type="ECO:0000256" key="1">
    <source>
        <dbReference type="SAM" id="Phobius"/>
    </source>
</evidence>
<organism evidence="2">
    <name type="scientific">Microvirga ossetica</name>
    <dbReference type="NCBI Taxonomy" id="1882682"/>
    <lineage>
        <taxon>Bacteria</taxon>
        <taxon>Pseudomonadati</taxon>
        <taxon>Pseudomonadota</taxon>
        <taxon>Alphaproteobacteria</taxon>
        <taxon>Hyphomicrobiales</taxon>
        <taxon>Methylobacteriaceae</taxon>
        <taxon>Microvirga</taxon>
    </lineage>
</organism>
<proteinExistence type="predicted"/>
<dbReference type="AlphaFoldDB" id="A0A1B2EBW7"/>
<evidence type="ECO:0000313" key="2">
    <source>
        <dbReference type="EMBL" id="ANY77470.1"/>
    </source>
</evidence>
<feature type="transmembrane region" description="Helical" evidence="1">
    <location>
        <begin position="7"/>
        <end position="30"/>
    </location>
</feature>